<dbReference type="InterPro" id="IPR001845">
    <property type="entry name" value="HTH_ArsR_DNA-bd_dom"/>
</dbReference>
<dbReference type="InterPro" id="IPR036390">
    <property type="entry name" value="WH_DNA-bd_sf"/>
</dbReference>
<evidence type="ECO:0000259" key="5">
    <source>
        <dbReference type="PROSITE" id="PS50987"/>
    </source>
</evidence>
<sequence length="175" mass="18713">MRSREGGLISQKASGRGQGRATTDGGEGRIALEAFRGQADGSFALGGRRDSDGPAGAEERPTAGASFDVFKRRAVFFRALGDATRLKILALLQVRPLCVCELVSLLGISQSAVSQHMRRLREAGLVAGERRGQWVVYRLNDALPASAICLLKDLPDFSDEIGRLMSGDAAPVCRL</sequence>
<dbReference type="SMART" id="SM00418">
    <property type="entry name" value="HTH_ARSR"/>
    <property type="match status" value="1"/>
</dbReference>
<dbReference type="InterPro" id="IPR036388">
    <property type="entry name" value="WH-like_DNA-bd_sf"/>
</dbReference>
<dbReference type="Proteomes" id="UP000244180">
    <property type="component" value="Unassembled WGS sequence"/>
</dbReference>
<evidence type="ECO:0000256" key="1">
    <source>
        <dbReference type="ARBA" id="ARBA00023015"/>
    </source>
</evidence>
<dbReference type="EMBL" id="PEBV01000078">
    <property type="protein sequence ID" value="PTQ50779.1"/>
    <property type="molecule type" value="Genomic_DNA"/>
</dbReference>
<feature type="region of interest" description="Disordered" evidence="4">
    <location>
        <begin position="41"/>
        <end position="62"/>
    </location>
</feature>
<comment type="caution">
    <text evidence="6">The sequence shown here is derived from an EMBL/GenBank/DDBJ whole genome shotgun (WGS) entry which is preliminary data.</text>
</comment>
<feature type="region of interest" description="Disordered" evidence="4">
    <location>
        <begin position="1"/>
        <end position="27"/>
    </location>
</feature>
<dbReference type="RefSeq" id="WP_273000882.1">
    <property type="nucleotide sequence ID" value="NZ_PEBV01000078.1"/>
</dbReference>
<dbReference type="Gene3D" id="1.10.10.10">
    <property type="entry name" value="Winged helix-like DNA-binding domain superfamily/Winged helix DNA-binding domain"/>
    <property type="match status" value="1"/>
</dbReference>
<dbReference type="PANTHER" id="PTHR43132:SF2">
    <property type="entry name" value="ARSENICAL RESISTANCE OPERON REPRESSOR ARSR-RELATED"/>
    <property type="match status" value="1"/>
</dbReference>
<dbReference type="NCBIfam" id="NF033788">
    <property type="entry name" value="HTH_metalloreg"/>
    <property type="match status" value="1"/>
</dbReference>
<keyword evidence="2" id="KW-0238">DNA-binding</keyword>
<dbReference type="AlphaFoldDB" id="A0A2T5G3L0"/>
<dbReference type="GO" id="GO:0003700">
    <property type="term" value="F:DNA-binding transcription factor activity"/>
    <property type="evidence" value="ECO:0007669"/>
    <property type="project" value="InterPro"/>
</dbReference>
<name>A0A2T5G3L0_HYDSH</name>
<evidence type="ECO:0000256" key="4">
    <source>
        <dbReference type="SAM" id="MobiDB-lite"/>
    </source>
</evidence>
<evidence type="ECO:0000256" key="3">
    <source>
        <dbReference type="ARBA" id="ARBA00023163"/>
    </source>
</evidence>
<dbReference type="Pfam" id="PF01022">
    <property type="entry name" value="HTH_5"/>
    <property type="match status" value="1"/>
</dbReference>
<evidence type="ECO:0000256" key="2">
    <source>
        <dbReference type="ARBA" id="ARBA00023125"/>
    </source>
</evidence>
<evidence type="ECO:0000313" key="6">
    <source>
        <dbReference type="EMBL" id="PTQ50779.1"/>
    </source>
</evidence>
<dbReference type="InterPro" id="IPR011991">
    <property type="entry name" value="ArsR-like_HTH"/>
</dbReference>
<reference evidence="6 7" key="1">
    <citation type="submission" date="2017-08" db="EMBL/GenBank/DDBJ databases">
        <title>Burning lignite coal seam in the remote Altai Mountains harbors a hydrogen-driven thermophilic microbial community.</title>
        <authorList>
            <person name="Kadnikov V.V."/>
            <person name="Mardanov A.V."/>
            <person name="Ivasenko D."/>
            <person name="Beletsky A.V."/>
            <person name="Karnachuk O.V."/>
            <person name="Ravin N.V."/>
        </authorList>
    </citation>
    <scope>NUCLEOTIDE SEQUENCE [LARGE SCALE GENOMIC DNA]</scope>
    <source>
        <strain evidence="6">AL33</strain>
    </source>
</reference>
<dbReference type="GO" id="GO:0003677">
    <property type="term" value="F:DNA binding"/>
    <property type="evidence" value="ECO:0007669"/>
    <property type="project" value="UniProtKB-KW"/>
</dbReference>
<keyword evidence="1" id="KW-0805">Transcription regulation</keyword>
<accession>A0A2T5G3L0</accession>
<protein>
    <submittedName>
        <fullName evidence="6">Arsenical resistance operon repressor</fullName>
    </submittedName>
</protein>
<feature type="domain" description="HTH arsR-type" evidence="5">
    <location>
        <begin position="65"/>
        <end position="162"/>
    </location>
</feature>
<gene>
    <name evidence="6" type="ORF">HSCHL_2660</name>
</gene>
<dbReference type="InterPro" id="IPR051011">
    <property type="entry name" value="Metal_resp_trans_reg"/>
</dbReference>
<evidence type="ECO:0000313" key="7">
    <source>
        <dbReference type="Proteomes" id="UP000244180"/>
    </source>
</evidence>
<dbReference type="PROSITE" id="PS50987">
    <property type="entry name" value="HTH_ARSR_2"/>
    <property type="match status" value="1"/>
</dbReference>
<feature type="compositionally biased region" description="Basic and acidic residues" evidence="4">
    <location>
        <begin position="47"/>
        <end position="61"/>
    </location>
</feature>
<proteinExistence type="predicted"/>
<dbReference type="PANTHER" id="PTHR43132">
    <property type="entry name" value="ARSENICAL RESISTANCE OPERON REPRESSOR ARSR-RELATED"/>
    <property type="match status" value="1"/>
</dbReference>
<dbReference type="SUPFAM" id="SSF46785">
    <property type="entry name" value="Winged helix' DNA-binding domain"/>
    <property type="match status" value="1"/>
</dbReference>
<dbReference type="PRINTS" id="PR00778">
    <property type="entry name" value="HTHARSR"/>
</dbReference>
<keyword evidence="3" id="KW-0804">Transcription</keyword>
<organism evidence="6 7">
    <name type="scientific">Hydrogenibacillus schlegelii</name>
    <name type="common">Bacillus schlegelii</name>
    <dbReference type="NCBI Taxonomy" id="1484"/>
    <lineage>
        <taxon>Bacteria</taxon>
        <taxon>Bacillati</taxon>
        <taxon>Bacillota</taxon>
        <taxon>Bacilli</taxon>
        <taxon>Bacillales</taxon>
        <taxon>Bacillales Family X. Incertae Sedis</taxon>
        <taxon>Hydrogenibacillus</taxon>
    </lineage>
</organism>
<dbReference type="CDD" id="cd00090">
    <property type="entry name" value="HTH_ARSR"/>
    <property type="match status" value="1"/>
</dbReference>